<dbReference type="Pfam" id="PF16170">
    <property type="entry name" value="DUF4873"/>
    <property type="match status" value="1"/>
</dbReference>
<dbReference type="AlphaFoldDB" id="A0A2S2BS57"/>
<accession>A0A2S2BS57</accession>
<dbReference type="RefSeq" id="WP_109327762.1">
    <property type="nucleotide sequence ID" value="NZ_CP021354.1"/>
</dbReference>
<proteinExistence type="predicted"/>
<protein>
    <submittedName>
        <fullName evidence="2">DUF4873 domain-containing protein</fullName>
    </submittedName>
</protein>
<feature type="domain" description="DUF4873" evidence="1">
    <location>
        <begin position="7"/>
        <end position="99"/>
    </location>
</feature>
<reference evidence="2 3" key="1">
    <citation type="submission" date="2017-05" db="EMBL/GenBank/DDBJ databases">
        <title>Isolation of Rhodococcus sp. S2-17 biodegrading of BP-3.</title>
        <authorList>
            <person name="Lee Y."/>
            <person name="Kim K.H."/>
            <person name="Chun B.H."/>
            <person name="Jung H.S."/>
            <person name="Jeon C.O."/>
        </authorList>
    </citation>
    <scope>NUCLEOTIDE SEQUENCE [LARGE SCALE GENOMIC DNA]</scope>
    <source>
        <strain evidence="2 3">S2-17</strain>
    </source>
</reference>
<keyword evidence="3" id="KW-1185">Reference proteome</keyword>
<organism evidence="2 3">
    <name type="scientific">Rhodococcus oxybenzonivorans</name>
    <dbReference type="NCBI Taxonomy" id="1990687"/>
    <lineage>
        <taxon>Bacteria</taxon>
        <taxon>Bacillati</taxon>
        <taxon>Actinomycetota</taxon>
        <taxon>Actinomycetes</taxon>
        <taxon>Mycobacteriales</taxon>
        <taxon>Nocardiaceae</taxon>
        <taxon>Rhodococcus</taxon>
    </lineage>
</organism>
<dbReference type="EMBL" id="CP021354">
    <property type="protein sequence ID" value="AWK71467.1"/>
    <property type="molecule type" value="Genomic_DNA"/>
</dbReference>
<dbReference type="InterPro" id="IPR032371">
    <property type="entry name" value="DUF4873"/>
</dbReference>
<name>A0A2S2BS57_9NOCA</name>
<dbReference type="Proteomes" id="UP000245711">
    <property type="component" value="Chromosome"/>
</dbReference>
<evidence type="ECO:0000259" key="1">
    <source>
        <dbReference type="Pfam" id="PF16170"/>
    </source>
</evidence>
<dbReference type="OrthoDB" id="3683556at2"/>
<gene>
    <name evidence="2" type="ORF">CBI38_07585</name>
</gene>
<sequence length="101" mass="10699">MNDSEEEEGYRGPAEVAVGALPAVTVQVQLAGNFEPISGRYVWHGRVRTLTDALGEDADLSPGTELRITGPQGTATARITGVDLWGSHLIDGVTPPPFSRV</sequence>
<dbReference type="KEGG" id="roz:CBI38_07585"/>
<evidence type="ECO:0000313" key="3">
    <source>
        <dbReference type="Proteomes" id="UP000245711"/>
    </source>
</evidence>
<evidence type="ECO:0000313" key="2">
    <source>
        <dbReference type="EMBL" id="AWK71467.1"/>
    </source>
</evidence>